<reference evidence="5 6" key="1">
    <citation type="journal article" date="2019" name="Sci. Rep.">
        <title>A multi-omics analysis of the grapevine pathogen Lasiodiplodia theobromae reveals that temperature affects the expression of virulence- and pathogenicity-related genes.</title>
        <authorList>
            <person name="Felix C."/>
            <person name="Meneses R."/>
            <person name="Goncalves M.F.M."/>
            <person name="Tilleman L."/>
            <person name="Duarte A.S."/>
            <person name="Jorrin-Novo J.V."/>
            <person name="Van de Peer Y."/>
            <person name="Deforce D."/>
            <person name="Van Nieuwerburgh F."/>
            <person name="Esteves A.C."/>
            <person name="Alves A."/>
        </authorList>
    </citation>
    <scope>NUCLEOTIDE SEQUENCE [LARGE SCALE GENOMIC DNA]</scope>
    <source>
        <strain evidence="5 6">LA-SOL3</strain>
    </source>
</reference>
<evidence type="ECO:0000256" key="1">
    <source>
        <dbReference type="ARBA" id="ARBA00005466"/>
    </source>
</evidence>
<dbReference type="InterPro" id="IPR050432">
    <property type="entry name" value="FAD-linked_Oxidoreductases_BP"/>
</dbReference>
<dbReference type="PANTHER" id="PTHR13878">
    <property type="entry name" value="GULONOLACTONE OXIDASE"/>
    <property type="match status" value="1"/>
</dbReference>
<dbReference type="InterPro" id="IPR012951">
    <property type="entry name" value="BBE"/>
</dbReference>
<feature type="domain" description="FAD-binding PCMH-type" evidence="4">
    <location>
        <begin position="163"/>
        <end position="342"/>
    </location>
</feature>
<evidence type="ECO:0000256" key="3">
    <source>
        <dbReference type="SAM" id="SignalP"/>
    </source>
</evidence>
<feature type="signal peptide" evidence="3">
    <location>
        <begin position="1"/>
        <end position="26"/>
    </location>
</feature>
<dbReference type="Gene3D" id="3.30.465.10">
    <property type="match status" value="2"/>
</dbReference>
<keyword evidence="3" id="KW-0732">Signal</keyword>
<dbReference type="InterPro" id="IPR006094">
    <property type="entry name" value="Oxid_FAD_bind_N"/>
</dbReference>
<dbReference type="Proteomes" id="UP000325902">
    <property type="component" value="Unassembled WGS sequence"/>
</dbReference>
<comment type="similarity">
    <text evidence="1">Belongs to the oxygen-dependent FAD-linked oxidoreductase family.</text>
</comment>
<dbReference type="InterPro" id="IPR036318">
    <property type="entry name" value="FAD-bd_PCMH-like_sf"/>
</dbReference>
<evidence type="ECO:0000313" key="6">
    <source>
        <dbReference type="Proteomes" id="UP000325902"/>
    </source>
</evidence>
<dbReference type="InterPro" id="IPR016169">
    <property type="entry name" value="FAD-bd_PCMH_sub2"/>
</dbReference>
<organism evidence="5 6">
    <name type="scientific">Lasiodiplodia theobromae</name>
    <dbReference type="NCBI Taxonomy" id="45133"/>
    <lineage>
        <taxon>Eukaryota</taxon>
        <taxon>Fungi</taxon>
        <taxon>Dikarya</taxon>
        <taxon>Ascomycota</taxon>
        <taxon>Pezizomycotina</taxon>
        <taxon>Dothideomycetes</taxon>
        <taxon>Dothideomycetes incertae sedis</taxon>
        <taxon>Botryosphaeriales</taxon>
        <taxon>Botryosphaeriaceae</taxon>
        <taxon>Lasiodiplodia</taxon>
    </lineage>
</organism>
<dbReference type="Pfam" id="PF08031">
    <property type="entry name" value="BBE"/>
    <property type="match status" value="1"/>
</dbReference>
<dbReference type="EMBL" id="VCHE01000162">
    <property type="protein sequence ID" value="KAB2569898.1"/>
    <property type="molecule type" value="Genomic_DNA"/>
</dbReference>
<sequence length="632" mass="69485">MMGRTGFLQFCSILSSSWLLVGPSAAASTGVTPAQFFPWEENVVTNDTLKNSTQYAAAFGPDTKPSNVNECKVFPGDADWPAEDVWQALNTVVDNALIKTIPSAHDCHDEEYGPYDAEKCAFVAQQWNNSYFHADDPTSISWPLWQGRTCLPTGYNGTSTCTLGGYPSYVVNVSTVAQIQIAVNFARYFDIRLVVKNTGHDFAGKSTGAGALSIWTHYLKDMEFYKAYETPTYSGPAIHVGSGVQAFELYQYAEDNDVTVIGGECESVGVTGGYVLGGGHSPLSSIYGMSADHVLALNVITPDGRFLTASETTHADLFWALRGGGGSTYGVVSSVVVKALPKIPVTISRFSFSTGPNVTADTFWAGFRAYFDDFIVNADAGTYSYFYLLPLGDGQFSFEMRPWFAPNKTVDEFEAIAEPWWARLRELGIPFTPNTTHHESFHAAWRAGFSLEMVGLVTSRSGGRLFPKQNFETAEARDATLAAFRNTTEQGAVLLAYNMKNAAPADQARDANAVNTHWRDSYMLANAGGGFIDVDASAEEITKSFEYLTNDVFGVWRKVAPTGGAYLSESDIFEPDWQDAFYGEHYERLYALKQEIDPLGVFYAPTAVGSENWEVRSEDGWYNQNGRLCRKE</sequence>
<dbReference type="PROSITE" id="PS51387">
    <property type="entry name" value="FAD_PCMH"/>
    <property type="match status" value="1"/>
</dbReference>
<evidence type="ECO:0000259" key="4">
    <source>
        <dbReference type="PROSITE" id="PS51387"/>
    </source>
</evidence>
<dbReference type="Pfam" id="PF01565">
    <property type="entry name" value="FAD_binding_4"/>
    <property type="match status" value="1"/>
</dbReference>
<comment type="caution">
    <text evidence="5">The sequence shown here is derived from an EMBL/GenBank/DDBJ whole genome shotgun (WGS) entry which is preliminary data.</text>
</comment>
<feature type="chain" id="PRO_5024828830" evidence="3">
    <location>
        <begin position="27"/>
        <end position="632"/>
    </location>
</feature>
<gene>
    <name evidence="5" type="primary">ZEB1_1</name>
    <name evidence="5" type="ORF">DBV05_g11434</name>
</gene>
<dbReference type="PANTHER" id="PTHR13878:SF91">
    <property type="entry name" value="FAD BINDING DOMAIN PROTEIN (AFU_ORTHOLOGUE AFUA_6G12070)-RELATED"/>
    <property type="match status" value="1"/>
</dbReference>
<dbReference type="InterPro" id="IPR016166">
    <property type="entry name" value="FAD-bd_PCMH"/>
</dbReference>
<dbReference type="SUPFAM" id="SSF56176">
    <property type="entry name" value="FAD-binding/transporter-associated domain-like"/>
    <property type="match status" value="1"/>
</dbReference>
<keyword evidence="2" id="KW-0560">Oxidoreductase</keyword>
<dbReference type="AlphaFoldDB" id="A0A5N5CX12"/>
<accession>A0A5N5CX12</accession>
<dbReference type="OrthoDB" id="9983560at2759"/>
<dbReference type="GO" id="GO:0071949">
    <property type="term" value="F:FAD binding"/>
    <property type="evidence" value="ECO:0007669"/>
    <property type="project" value="InterPro"/>
</dbReference>
<protein>
    <submittedName>
        <fullName evidence="5">FAD-linked oxidoreductase ZEB1</fullName>
    </submittedName>
</protein>
<name>A0A5N5CX12_9PEZI</name>
<evidence type="ECO:0000313" key="5">
    <source>
        <dbReference type="EMBL" id="KAB2569898.1"/>
    </source>
</evidence>
<evidence type="ECO:0000256" key="2">
    <source>
        <dbReference type="ARBA" id="ARBA00023002"/>
    </source>
</evidence>
<keyword evidence="6" id="KW-1185">Reference proteome</keyword>
<proteinExistence type="inferred from homology"/>
<dbReference type="GO" id="GO:0016491">
    <property type="term" value="F:oxidoreductase activity"/>
    <property type="evidence" value="ECO:0007669"/>
    <property type="project" value="UniProtKB-KW"/>
</dbReference>